<reference evidence="1 2" key="1">
    <citation type="journal article" date="2022" name="G3 (Bethesda)">
        <title>Whole-genome sequence and methylome profiling of the almond [Prunus dulcis (Mill.) D.A. Webb] cultivar 'Nonpareil'.</title>
        <authorList>
            <person name="D'Amico-Willman K.M."/>
            <person name="Ouma W.Z."/>
            <person name="Meulia T."/>
            <person name="Sideli G.M."/>
            <person name="Gradziel T.M."/>
            <person name="Fresnedo-Ramirez J."/>
        </authorList>
    </citation>
    <scope>NUCLEOTIDE SEQUENCE [LARGE SCALE GENOMIC DNA]</scope>
    <source>
        <strain evidence="1">Clone GOH B32 T37-40</strain>
    </source>
</reference>
<evidence type="ECO:0000313" key="2">
    <source>
        <dbReference type="Proteomes" id="UP001054821"/>
    </source>
</evidence>
<comment type="caution">
    <text evidence="1">The sequence shown here is derived from an EMBL/GenBank/DDBJ whole genome shotgun (WGS) entry which is preliminary data.</text>
</comment>
<organism evidence="1 2">
    <name type="scientific">Prunus dulcis</name>
    <name type="common">Almond</name>
    <name type="synonym">Amygdalus dulcis</name>
    <dbReference type="NCBI Taxonomy" id="3755"/>
    <lineage>
        <taxon>Eukaryota</taxon>
        <taxon>Viridiplantae</taxon>
        <taxon>Streptophyta</taxon>
        <taxon>Embryophyta</taxon>
        <taxon>Tracheophyta</taxon>
        <taxon>Spermatophyta</taxon>
        <taxon>Magnoliopsida</taxon>
        <taxon>eudicotyledons</taxon>
        <taxon>Gunneridae</taxon>
        <taxon>Pentapetalae</taxon>
        <taxon>rosids</taxon>
        <taxon>fabids</taxon>
        <taxon>Rosales</taxon>
        <taxon>Rosaceae</taxon>
        <taxon>Amygdaloideae</taxon>
        <taxon>Amygdaleae</taxon>
        <taxon>Prunus</taxon>
    </lineage>
</organism>
<dbReference type="Proteomes" id="UP001054821">
    <property type="component" value="Chromosome 4"/>
</dbReference>
<gene>
    <name evidence="1" type="ORF">L3X38_024956</name>
</gene>
<protein>
    <submittedName>
        <fullName evidence="1">Uncharacterized protein</fullName>
    </submittedName>
</protein>
<keyword evidence="2" id="KW-1185">Reference proteome</keyword>
<sequence length="93" mass="9728">MSKHYGAGGSVMVLKAAVASAAGGVGTASSSSLLESVFYEESASASSTLYASTISSVTPSGNRGRSWRKFRFSFLSTLKSLEEIVTLVHDFLV</sequence>
<evidence type="ECO:0000313" key="1">
    <source>
        <dbReference type="EMBL" id="KAI5334823.1"/>
    </source>
</evidence>
<dbReference type="EMBL" id="JAJFAZ020000004">
    <property type="protein sequence ID" value="KAI5334823.1"/>
    <property type="molecule type" value="Genomic_DNA"/>
</dbReference>
<name>A0AAD4Z7K0_PRUDU</name>
<proteinExistence type="predicted"/>
<accession>A0AAD4Z7K0</accession>
<dbReference type="AlphaFoldDB" id="A0AAD4Z7K0"/>